<protein>
    <recommendedName>
        <fullName evidence="6">Large ribosomal subunit protein uL6 alpha-beta domain-containing protein</fullName>
    </recommendedName>
</protein>
<keyword evidence="3" id="KW-0694">RNA-binding</keyword>
<dbReference type="Gene3D" id="3.90.930.12">
    <property type="entry name" value="Ribosomal protein L6, alpha-beta domain"/>
    <property type="match status" value="2"/>
</dbReference>
<reference evidence="7" key="1">
    <citation type="submission" date="2018-05" db="EMBL/GenBank/DDBJ databases">
        <authorList>
            <person name="Lanie J.A."/>
            <person name="Ng W.-L."/>
            <person name="Kazmierczak K.M."/>
            <person name="Andrzejewski T.M."/>
            <person name="Davidsen T.M."/>
            <person name="Wayne K.J."/>
            <person name="Tettelin H."/>
            <person name="Glass J.I."/>
            <person name="Rusch D."/>
            <person name="Podicherti R."/>
            <person name="Tsui H.-C.T."/>
            <person name="Winkler M.E."/>
        </authorList>
    </citation>
    <scope>NUCLEOTIDE SEQUENCE</scope>
</reference>
<dbReference type="GO" id="GO:0003735">
    <property type="term" value="F:structural constituent of ribosome"/>
    <property type="evidence" value="ECO:0007669"/>
    <property type="project" value="InterPro"/>
</dbReference>
<dbReference type="PIRSF" id="PIRSF002162">
    <property type="entry name" value="Ribosomal_L6"/>
    <property type="match status" value="1"/>
</dbReference>
<dbReference type="FunFam" id="3.90.930.12:FF:000001">
    <property type="entry name" value="50S ribosomal protein L6"/>
    <property type="match status" value="1"/>
</dbReference>
<dbReference type="AlphaFoldDB" id="A0A381VGG5"/>
<dbReference type="NCBIfam" id="TIGR03654">
    <property type="entry name" value="L6_bact"/>
    <property type="match status" value="1"/>
</dbReference>
<dbReference type="GO" id="GO:0019843">
    <property type="term" value="F:rRNA binding"/>
    <property type="evidence" value="ECO:0007669"/>
    <property type="project" value="UniProtKB-KW"/>
</dbReference>
<dbReference type="FunFam" id="3.90.930.12:FF:000002">
    <property type="entry name" value="50S ribosomal protein L6"/>
    <property type="match status" value="1"/>
</dbReference>
<dbReference type="HAMAP" id="MF_01365_B">
    <property type="entry name" value="Ribosomal_uL6_B"/>
    <property type="match status" value="1"/>
</dbReference>
<dbReference type="Pfam" id="PF00347">
    <property type="entry name" value="Ribosomal_L6"/>
    <property type="match status" value="2"/>
</dbReference>
<keyword evidence="5" id="KW-0687">Ribonucleoprotein</keyword>
<keyword evidence="4" id="KW-0689">Ribosomal protein</keyword>
<evidence type="ECO:0000256" key="4">
    <source>
        <dbReference type="ARBA" id="ARBA00022980"/>
    </source>
</evidence>
<proteinExistence type="inferred from homology"/>
<feature type="domain" description="Large ribosomal subunit protein uL6 alpha-beta" evidence="6">
    <location>
        <begin position="13"/>
        <end position="82"/>
    </location>
</feature>
<dbReference type="EMBL" id="UINC01008767">
    <property type="protein sequence ID" value="SVA39420.1"/>
    <property type="molecule type" value="Genomic_DNA"/>
</dbReference>
<evidence type="ECO:0000313" key="7">
    <source>
        <dbReference type="EMBL" id="SVA39420.1"/>
    </source>
</evidence>
<evidence type="ECO:0000256" key="1">
    <source>
        <dbReference type="ARBA" id="ARBA00009356"/>
    </source>
</evidence>
<dbReference type="InterPro" id="IPR019906">
    <property type="entry name" value="Ribosomal_uL6_bac-type"/>
</dbReference>
<dbReference type="InterPro" id="IPR000702">
    <property type="entry name" value="Ribosomal_uL6-like"/>
</dbReference>
<accession>A0A381VGG5</accession>
<dbReference type="GO" id="GO:0022625">
    <property type="term" value="C:cytosolic large ribosomal subunit"/>
    <property type="evidence" value="ECO:0007669"/>
    <property type="project" value="TreeGrafter"/>
</dbReference>
<sequence length="185" mass="20038">MSRVGKKPILISAGVECKLDGTTLKVKGPKGQLQREFHQNMQIVIENGLITVTRPTDGRMDRSLHGLTRTLINNMVIGVSEGFSKTLNIVGVGYKVDLKGKALNLNLGYSHSIDYPPPEGIEFDVDNKKNIIVVKGANKQAVGQVAAEIRMLRPPEPYKGKGVMYANEKIRRKAGKTAASATGVG</sequence>
<evidence type="ECO:0000256" key="5">
    <source>
        <dbReference type="ARBA" id="ARBA00023274"/>
    </source>
</evidence>
<organism evidence="7">
    <name type="scientific">marine metagenome</name>
    <dbReference type="NCBI Taxonomy" id="408172"/>
    <lineage>
        <taxon>unclassified sequences</taxon>
        <taxon>metagenomes</taxon>
        <taxon>ecological metagenomes</taxon>
    </lineage>
</organism>
<evidence type="ECO:0000259" key="6">
    <source>
        <dbReference type="Pfam" id="PF00347"/>
    </source>
</evidence>
<name>A0A381VGG5_9ZZZZ</name>
<dbReference type="InterPro" id="IPR036789">
    <property type="entry name" value="Ribosomal_uL6-like_a/b-dom_sf"/>
</dbReference>
<comment type="similarity">
    <text evidence="1">Belongs to the universal ribosomal protein uL6 family.</text>
</comment>
<evidence type="ECO:0000256" key="2">
    <source>
        <dbReference type="ARBA" id="ARBA00022730"/>
    </source>
</evidence>
<dbReference type="GO" id="GO:0002181">
    <property type="term" value="P:cytoplasmic translation"/>
    <property type="evidence" value="ECO:0007669"/>
    <property type="project" value="TreeGrafter"/>
</dbReference>
<dbReference type="PANTHER" id="PTHR11655">
    <property type="entry name" value="60S/50S RIBOSOMAL PROTEIN L6/L9"/>
    <property type="match status" value="1"/>
</dbReference>
<keyword evidence="2" id="KW-0699">rRNA-binding</keyword>
<dbReference type="PRINTS" id="PR00059">
    <property type="entry name" value="RIBOSOMALL6"/>
</dbReference>
<dbReference type="InterPro" id="IPR020040">
    <property type="entry name" value="Ribosomal_uL6_a/b-dom"/>
</dbReference>
<feature type="domain" description="Large ribosomal subunit protein uL6 alpha-beta" evidence="6">
    <location>
        <begin position="90"/>
        <end position="165"/>
    </location>
</feature>
<dbReference type="SUPFAM" id="SSF56053">
    <property type="entry name" value="Ribosomal protein L6"/>
    <property type="match status" value="2"/>
</dbReference>
<dbReference type="PROSITE" id="PS00525">
    <property type="entry name" value="RIBOSOMAL_L6_1"/>
    <property type="match status" value="1"/>
</dbReference>
<dbReference type="PANTHER" id="PTHR11655:SF14">
    <property type="entry name" value="LARGE RIBOSOMAL SUBUNIT PROTEIN UL6M"/>
    <property type="match status" value="1"/>
</dbReference>
<gene>
    <name evidence="7" type="ORF">METZ01_LOCUS92274</name>
</gene>
<dbReference type="InterPro" id="IPR002358">
    <property type="entry name" value="Ribosomal_uL6_CS"/>
</dbReference>
<evidence type="ECO:0000256" key="3">
    <source>
        <dbReference type="ARBA" id="ARBA00022884"/>
    </source>
</evidence>